<dbReference type="InterPro" id="IPR039902">
    <property type="entry name" value="CCDC148/CCDC112"/>
</dbReference>
<reference evidence="4" key="1">
    <citation type="submission" date="2025-08" db="UniProtKB">
        <authorList>
            <consortium name="RefSeq"/>
        </authorList>
    </citation>
    <scope>IDENTIFICATION</scope>
    <source>
        <strain evidence="4">Ishihara</strain>
        <tissue evidence="4">Whole body</tissue>
    </source>
</reference>
<organism evidence="3 4">
    <name type="scientific">Spodoptera litura</name>
    <name type="common">Asian cotton leafworm</name>
    <dbReference type="NCBI Taxonomy" id="69820"/>
    <lineage>
        <taxon>Eukaryota</taxon>
        <taxon>Metazoa</taxon>
        <taxon>Ecdysozoa</taxon>
        <taxon>Arthropoda</taxon>
        <taxon>Hexapoda</taxon>
        <taxon>Insecta</taxon>
        <taxon>Pterygota</taxon>
        <taxon>Neoptera</taxon>
        <taxon>Endopterygota</taxon>
        <taxon>Lepidoptera</taxon>
        <taxon>Glossata</taxon>
        <taxon>Ditrysia</taxon>
        <taxon>Noctuoidea</taxon>
        <taxon>Noctuidae</taxon>
        <taxon>Amphipyrinae</taxon>
        <taxon>Spodoptera</taxon>
    </lineage>
</organism>
<dbReference type="PANTHER" id="PTHR21549:SF0">
    <property type="entry name" value="COILED-COIL DOMAIN-CONTAINING PROTEIN 112"/>
    <property type="match status" value="1"/>
</dbReference>
<gene>
    <name evidence="4" type="primary">LOC111348686</name>
</gene>
<dbReference type="Proteomes" id="UP000301870">
    <property type="component" value="Chromosome 1"/>
</dbReference>
<dbReference type="KEGG" id="sliu:111348686"/>
<feature type="region of interest" description="Disordered" evidence="2">
    <location>
        <begin position="292"/>
        <end position="319"/>
    </location>
</feature>
<name>A0A9J7DS15_SPOLT</name>
<dbReference type="OrthoDB" id="2152435at2759"/>
<proteinExistence type="predicted"/>
<accession>A0A9J7DS15</accession>
<evidence type="ECO:0000256" key="1">
    <source>
        <dbReference type="ARBA" id="ARBA00023054"/>
    </source>
</evidence>
<dbReference type="GeneID" id="111348686"/>
<dbReference type="PANTHER" id="PTHR21549">
    <property type="entry name" value="MUTATED IN BLADDER CANCER 1"/>
    <property type="match status" value="1"/>
</dbReference>
<sequence>MDLTSTKSSHSVSDVSNTSSVSAKLKRLQIEESLLLQSITKCISENSQGNDTLYSSSPNEFKHFVDKIKNKYREIKLLFQDIQTGTSSKELLQNLDIDDVKKSTLELENRIRAFKSYLQSELTGLKAAEVELNQTVKEDLVSVNKFKKNVRIQTAKYNEIVPSPVKTIIASPFKCVEVQQFQEFMMNSANRYGGWNEYHHNIFVNHWQKHLGSLIDGSHDEHIHDIQHYPGYDTFLSELLPKLQGIHEHDVICHIQWYLKYIYLKKQQQKAIDQWRSNRRIIKSVAKGQPVHEVNETDKIKANRRKSAKDSSYNISGKRDSIMHSASQDKIRFIRKCYSEDMTNMKEDGEGLISKDREDKVADNATIRHFQKATKQWCDRSNSKEVEIKINTNSLENIKKLRVPDWRVGLKSVSD</sequence>
<keyword evidence="3" id="KW-1185">Reference proteome</keyword>
<keyword evidence="1" id="KW-0175">Coiled coil</keyword>
<dbReference type="AlphaFoldDB" id="A0A9J7DS15"/>
<evidence type="ECO:0000313" key="4">
    <source>
        <dbReference type="RefSeq" id="XP_022815227.1"/>
    </source>
</evidence>
<evidence type="ECO:0000313" key="3">
    <source>
        <dbReference type="Proteomes" id="UP000301870"/>
    </source>
</evidence>
<protein>
    <submittedName>
        <fullName evidence="4">Coiled-coil domain-containing protein 112-like isoform X1</fullName>
    </submittedName>
</protein>
<dbReference type="RefSeq" id="XP_022815227.1">
    <property type="nucleotide sequence ID" value="XM_022959459.1"/>
</dbReference>
<evidence type="ECO:0000256" key="2">
    <source>
        <dbReference type="SAM" id="MobiDB-lite"/>
    </source>
</evidence>